<evidence type="ECO:0000256" key="1">
    <source>
        <dbReference type="SAM" id="MobiDB-lite"/>
    </source>
</evidence>
<dbReference type="AlphaFoldDB" id="A0A9X3S9J5"/>
<feature type="signal peptide" evidence="2">
    <location>
        <begin position="1"/>
        <end position="21"/>
    </location>
</feature>
<evidence type="ECO:0000313" key="5">
    <source>
        <dbReference type="Proteomes" id="UP001147653"/>
    </source>
</evidence>
<dbReference type="InterPro" id="IPR007331">
    <property type="entry name" value="Htaa"/>
</dbReference>
<evidence type="ECO:0000259" key="3">
    <source>
        <dbReference type="Pfam" id="PF04213"/>
    </source>
</evidence>
<protein>
    <submittedName>
        <fullName evidence="4">HtaA domain-containing protein</fullName>
    </submittedName>
</protein>
<dbReference type="Proteomes" id="UP001147653">
    <property type="component" value="Unassembled WGS sequence"/>
</dbReference>
<dbReference type="RefSeq" id="WP_270025854.1">
    <property type="nucleotide sequence ID" value="NZ_JAPDDP010000023.1"/>
</dbReference>
<feature type="region of interest" description="Disordered" evidence="1">
    <location>
        <begin position="150"/>
        <end position="175"/>
    </location>
</feature>
<keyword evidence="5" id="KW-1185">Reference proteome</keyword>
<evidence type="ECO:0000313" key="4">
    <source>
        <dbReference type="EMBL" id="MDA0181536.1"/>
    </source>
</evidence>
<sequence length="393" mass="40332">MPRLLAAVVAALLLLPATAGASTTLTLSGSAVTSLKSQGVKLSAVKPATLKGSKLALKAKSVSLTRVDYDGALRLKKGSRTVTIKGWQAALSNQPTFSTQVGSKRSTLLSTSGDVSKGAKLTLTTKGAATIKKALKLKRLKRGAFGRVTLSEQLPDGGTGTPTNPAAGGPPPATAPITNEPPLLARPATAVDIKASTITWRVRDSFVQYLNAGGKPTDGTQPIAPGTADAPMRGCTSSGAANDAELLYQFHFPFKSGWYDPASGTAALYYSGGVHFGYADHTIDLNGGDPEIELNGASSRAIFRFNGSGGTAVANKREVLMNLATAAGPVAKACTVDPGPAGLPASAANPDGTTTYTYERIAGVIPDGSAQTVFAGFYLPGDKFGWMTVSFTV</sequence>
<evidence type="ECO:0000256" key="2">
    <source>
        <dbReference type="SAM" id="SignalP"/>
    </source>
</evidence>
<dbReference type="Pfam" id="PF04213">
    <property type="entry name" value="HtaA"/>
    <property type="match status" value="1"/>
</dbReference>
<keyword evidence="2" id="KW-0732">Signal</keyword>
<feature type="chain" id="PRO_5040906416" evidence="2">
    <location>
        <begin position="22"/>
        <end position="393"/>
    </location>
</feature>
<accession>A0A9X3S9J5</accession>
<organism evidence="4 5">
    <name type="scientific">Solirubrobacter phytolaccae</name>
    <dbReference type="NCBI Taxonomy" id="1404360"/>
    <lineage>
        <taxon>Bacteria</taxon>
        <taxon>Bacillati</taxon>
        <taxon>Actinomycetota</taxon>
        <taxon>Thermoleophilia</taxon>
        <taxon>Solirubrobacterales</taxon>
        <taxon>Solirubrobacteraceae</taxon>
        <taxon>Solirubrobacter</taxon>
    </lineage>
</organism>
<reference evidence="4" key="1">
    <citation type="submission" date="2022-10" db="EMBL/GenBank/DDBJ databases">
        <title>The WGS of Solirubrobacter phytolaccae KCTC 29190.</title>
        <authorList>
            <person name="Jiang Z."/>
        </authorList>
    </citation>
    <scope>NUCLEOTIDE SEQUENCE</scope>
    <source>
        <strain evidence="4">KCTC 29190</strain>
    </source>
</reference>
<feature type="domain" description="Htaa" evidence="3">
    <location>
        <begin position="197"/>
        <end position="345"/>
    </location>
</feature>
<name>A0A9X3S9J5_9ACTN</name>
<dbReference type="EMBL" id="JAPDDP010000023">
    <property type="protein sequence ID" value="MDA0181536.1"/>
    <property type="molecule type" value="Genomic_DNA"/>
</dbReference>
<proteinExistence type="predicted"/>
<gene>
    <name evidence="4" type="ORF">OJ997_14620</name>
</gene>
<comment type="caution">
    <text evidence="4">The sequence shown here is derived from an EMBL/GenBank/DDBJ whole genome shotgun (WGS) entry which is preliminary data.</text>
</comment>